<keyword evidence="6 11" id="KW-0238">DNA-binding</keyword>
<dbReference type="NCBIfam" id="TIGR01073">
    <property type="entry name" value="pcrA"/>
    <property type="match status" value="1"/>
</dbReference>
<evidence type="ECO:0000256" key="12">
    <source>
        <dbReference type="SAM" id="MobiDB-lite"/>
    </source>
</evidence>
<feature type="domain" description="UvrD-like helicase C-terminal" evidence="14">
    <location>
        <begin position="298"/>
        <end position="582"/>
    </location>
</feature>
<accession>A0ABW0HMC2</accession>
<dbReference type="CDD" id="cd18807">
    <property type="entry name" value="SF1_C_UvrD"/>
    <property type="match status" value="1"/>
</dbReference>
<dbReference type="InterPro" id="IPR000212">
    <property type="entry name" value="DNA_helicase_UvrD/REP"/>
</dbReference>
<keyword evidence="7" id="KW-0413">Isomerase</keyword>
<sequence>MFFERDNDNVVDIDSAIERLNPRQKEAAITTQGPLLIMAGAGSGKTRVLTHRIAYIIAKRLAAPWSILAITFTNKAAREMQERVSKLVGPSGKDIWVSTFHSMCVRILRKDIERIGFGSNFSILDSTDQLSVIRNVMKDNNIDSKKFEPKGVQAAISAAKNELISPAQYEQQQGDYFQNIVAKVYAQYQKRLKANNSLDFDDLLLMTIQLFKDVPEVLDFYQNKFKYIHVDEYQDTNKAQYTLCKLMASKHHNICVVGDSDQSIYRWRGADITNILNFEADYPEAKSILLEQNYRSTSNILDAANAVIKNNTGRKAKNLWTDQDGGDKITVYQGETEHEEGYFIAGEIRKNRQSAKRYGDHAILYRTNAMSRVVEEVLIKSEIPYQIVGGIKFYDRKEIKDILSYLRLINNPDDDNSLDRIINVPKRGLGDTSMAKVHEEANRKGVSVLRLLNEGDGLLGDGLYHLDIQTRAKTALSEFRDLIRNLSAMVEYLSVTELTEKLLEMSGYRLELQAENTLESKSRLENIEEFLSVTQEFEKRNEDKSLTSFLTELALVADIDSMDDEEESNDAVVLMTMHSAKGLEFPVVFIVGMEEGIFPSSRSLAEQDELEEERRLAYVGITRAEKKLLLTSARTRLLYGRTSMNPPSRFLEEIPSALIEISSPGGGGRAGGGSYGGRSFGGSSYGSGGGGYGSRSSSSFGARPSASAPGSEGTGGGLAPSGFGARPTIAPANRPQVVPPQAPSAAKPAGDGMAIVAGDKVQHAKWGIGTVVSVKGTGNDTELQIAFPAPTGVKRLLASFAPVTKI</sequence>
<dbReference type="Pfam" id="PF00580">
    <property type="entry name" value="UvrD-helicase"/>
    <property type="match status" value="1"/>
</dbReference>
<dbReference type="PROSITE" id="PS51198">
    <property type="entry name" value="UVRD_HELICASE_ATP_BIND"/>
    <property type="match status" value="1"/>
</dbReference>
<dbReference type="Pfam" id="PF21196">
    <property type="entry name" value="PcrA_UvrD_tudor"/>
    <property type="match status" value="1"/>
</dbReference>
<proteinExistence type="inferred from homology"/>
<comment type="similarity">
    <text evidence="1 11">Belongs to the helicase family. UvrD subfamily.</text>
</comment>
<name>A0ABW0HMC2_9BACL</name>
<dbReference type="PROSITE" id="PS51217">
    <property type="entry name" value="UVRD_HELICASE_CTER"/>
    <property type="match status" value="1"/>
</dbReference>
<dbReference type="Gene3D" id="1.10.10.160">
    <property type="match status" value="1"/>
</dbReference>
<protein>
    <recommendedName>
        <fullName evidence="11">ATP-dependent DNA helicase</fullName>
        <ecNumber evidence="11">5.6.2.4</ecNumber>
    </recommendedName>
</protein>
<dbReference type="Proteomes" id="UP001596113">
    <property type="component" value="Unassembled WGS sequence"/>
</dbReference>
<evidence type="ECO:0000256" key="4">
    <source>
        <dbReference type="ARBA" id="ARBA00022806"/>
    </source>
</evidence>
<comment type="catalytic activity">
    <reaction evidence="8">
        <text>Couples ATP hydrolysis with the unwinding of duplex DNA by translocating in the 3'-5' direction.</text>
        <dbReference type="EC" id="5.6.2.4"/>
    </reaction>
</comment>
<dbReference type="Pfam" id="PF13361">
    <property type="entry name" value="UvrD_C"/>
    <property type="match status" value="1"/>
</dbReference>
<evidence type="ECO:0000256" key="9">
    <source>
        <dbReference type="ARBA" id="ARBA00048988"/>
    </source>
</evidence>
<dbReference type="SUPFAM" id="SSF52540">
    <property type="entry name" value="P-loop containing nucleoside triphosphate hydrolases"/>
    <property type="match status" value="1"/>
</dbReference>
<dbReference type="InterPro" id="IPR014017">
    <property type="entry name" value="DNA_helicase_UvrD-like_C"/>
</dbReference>
<dbReference type="CDD" id="cd17932">
    <property type="entry name" value="DEXQc_UvrD"/>
    <property type="match status" value="1"/>
</dbReference>
<comment type="caution">
    <text evidence="15">The sequence shown here is derived from an EMBL/GenBank/DDBJ whole genome shotgun (WGS) entry which is preliminary data.</text>
</comment>
<feature type="region of interest" description="Disordered" evidence="12">
    <location>
        <begin position="687"/>
        <end position="749"/>
    </location>
</feature>
<keyword evidence="3 10" id="KW-0378">Hydrolase</keyword>
<dbReference type="InterPro" id="IPR027417">
    <property type="entry name" value="P-loop_NTPase"/>
</dbReference>
<dbReference type="PANTHER" id="PTHR11070:SF2">
    <property type="entry name" value="ATP-DEPENDENT DNA HELICASE SRS2"/>
    <property type="match status" value="1"/>
</dbReference>
<feature type="compositionally biased region" description="Low complexity" evidence="12">
    <location>
        <begin position="694"/>
        <end position="711"/>
    </location>
</feature>
<keyword evidence="4 10" id="KW-0347">Helicase</keyword>
<dbReference type="Gene3D" id="3.40.50.300">
    <property type="entry name" value="P-loop containing nucleotide triphosphate hydrolases"/>
    <property type="match status" value="2"/>
</dbReference>
<evidence type="ECO:0000256" key="5">
    <source>
        <dbReference type="ARBA" id="ARBA00022840"/>
    </source>
</evidence>
<dbReference type="PANTHER" id="PTHR11070">
    <property type="entry name" value="UVRD / RECB / PCRA DNA HELICASE FAMILY MEMBER"/>
    <property type="match status" value="1"/>
</dbReference>
<evidence type="ECO:0000313" key="16">
    <source>
        <dbReference type="Proteomes" id="UP001596113"/>
    </source>
</evidence>
<evidence type="ECO:0000256" key="10">
    <source>
        <dbReference type="PROSITE-ProRule" id="PRU00560"/>
    </source>
</evidence>
<evidence type="ECO:0000259" key="14">
    <source>
        <dbReference type="PROSITE" id="PS51217"/>
    </source>
</evidence>
<dbReference type="EMBL" id="JBHSMI010000005">
    <property type="protein sequence ID" value="MFC5401663.1"/>
    <property type="molecule type" value="Genomic_DNA"/>
</dbReference>
<evidence type="ECO:0000313" key="15">
    <source>
        <dbReference type="EMBL" id="MFC5401663.1"/>
    </source>
</evidence>
<evidence type="ECO:0000256" key="11">
    <source>
        <dbReference type="RuleBase" id="RU364053"/>
    </source>
</evidence>
<keyword evidence="16" id="KW-1185">Reference proteome</keyword>
<dbReference type="Gene3D" id="1.10.486.10">
    <property type="entry name" value="PCRA, domain 4"/>
    <property type="match status" value="1"/>
</dbReference>
<keyword evidence="5 10" id="KW-0067">ATP-binding</keyword>
<dbReference type="GO" id="GO:0003678">
    <property type="term" value="F:DNA helicase activity"/>
    <property type="evidence" value="ECO:0007669"/>
    <property type="project" value="UniProtKB-EC"/>
</dbReference>
<dbReference type="InterPro" id="IPR013986">
    <property type="entry name" value="DExx_box_DNA_helicase_dom_sf"/>
</dbReference>
<dbReference type="RefSeq" id="WP_378129438.1">
    <property type="nucleotide sequence ID" value="NZ_JBHSMI010000005.1"/>
</dbReference>
<dbReference type="GO" id="GO:0016787">
    <property type="term" value="F:hydrolase activity"/>
    <property type="evidence" value="ECO:0007669"/>
    <property type="project" value="UniProtKB-KW"/>
</dbReference>
<feature type="binding site" evidence="10">
    <location>
        <begin position="39"/>
        <end position="46"/>
    </location>
    <ligand>
        <name>ATP</name>
        <dbReference type="ChEBI" id="CHEBI:30616"/>
    </ligand>
</feature>
<evidence type="ECO:0000256" key="1">
    <source>
        <dbReference type="ARBA" id="ARBA00009922"/>
    </source>
</evidence>
<dbReference type="InterPro" id="IPR014016">
    <property type="entry name" value="UvrD-like_ATP-bd"/>
</dbReference>
<evidence type="ECO:0000256" key="2">
    <source>
        <dbReference type="ARBA" id="ARBA00022741"/>
    </source>
</evidence>
<evidence type="ECO:0000256" key="7">
    <source>
        <dbReference type="ARBA" id="ARBA00023235"/>
    </source>
</evidence>
<feature type="domain" description="UvrD-like helicase ATP-binding" evidence="13">
    <location>
        <begin position="18"/>
        <end position="297"/>
    </location>
</feature>
<organism evidence="15 16">
    <name type="scientific">Cohnella soli</name>
    <dbReference type="NCBI Taxonomy" id="425005"/>
    <lineage>
        <taxon>Bacteria</taxon>
        <taxon>Bacillati</taxon>
        <taxon>Bacillota</taxon>
        <taxon>Bacilli</taxon>
        <taxon>Bacillales</taxon>
        <taxon>Paenibacillaceae</taxon>
        <taxon>Cohnella</taxon>
    </lineage>
</organism>
<evidence type="ECO:0000256" key="8">
    <source>
        <dbReference type="ARBA" id="ARBA00034617"/>
    </source>
</evidence>
<evidence type="ECO:0000259" key="13">
    <source>
        <dbReference type="PROSITE" id="PS51198"/>
    </source>
</evidence>
<keyword evidence="2 10" id="KW-0547">Nucleotide-binding</keyword>
<dbReference type="InterPro" id="IPR005751">
    <property type="entry name" value="ATP-dep_DNA_helicase_PcrA"/>
</dbReference>
<evidence type="ECO:0000256" key="3">
    <source>
        <dbReference type="ARBA" id="ARBA00022801"/>
    </source>
</evidence>
<dbReference type="EC" id="5.6.2.4" evidence="11"/>
<reference evidence="16" key="1">
    <citation type="journal article" date="2019" name="Int. J. Syst. Evol. Microbiol.">
        <title>The Global Catalogue of Microorganisms (GCM) 10K type strain sequencing project: providing services to taxonomists for standard genome sequencing and annotation.</title>
        <authorList>
            <consortium name="The Broad Institute Genomics Platform"/>
            <consortium name="The Broad Institute Genome Sequencing Center for Infectious Disease"/>
            <person name="Wu L."/>
            <person name="Ma J."/>
        </authorList>
    </citation>
    <scope>NUCLEOTIDE SEQUENCE [LARGE SCALE GENOMIC DNA]</scope>
    <source>
        <strain evidence="16">CGMCC 1.18575</strain>
    </source>
</reference>
<evidence type="ECO:0000256" key="6">
    <source>
        <dbReference type="ARBA" id="ARBA00023125"/>
    </source>
</evidence>
<gene>
    <name evidence="15" type="primary">pcrA</name>
    <name evidence="15" type="ORF">ACFPOF_02865</name>
</gene>
<comment type="catalytic activity">
    <reaction evidence="9 11">
        <text>ATP + H2O = ADP + phosphate + H(+)</text>
        <dbReference type="Rhea" id="RHEA:13065"/>
        <dbReference type="ChEBI" id="CHEBI:15377"/>
        <dbReference type="ChEBI" id="CHEBI:15378"/>
        <dbReference type="ChEBI" id="CHEBI:30616"/>
        <dbReference type="ChEBI" id="CHEBI:43474"/>
        <dbReference type="ChEBI" id="CHEBI:456216"/>
        <dbReference type="EC" id="5.6.2.4"/>
    </reaction>
</comment>